<dbReference type="PANTHER" id="PTHR36435:SF1">
    <property type="entry name" value="CAAX AMINO TERMINAL PROTEASE FAMILY PROTEIN"/>
    <property type="match status" value="1"/>
</dbReference>
<keyword evidence="1" id="KW-0812">Transmembrane</keyword>
<dbReference type="EMBL" id="JBEWYP010000003">
    <property type="protein sequence ID" value="MET7029285.1"/>
    <property type="molecule type" value="Genomic_DNA"/>
</dbReference>
<reference evidence="3 4" key="1">
    <citation type="submission" date="2024-07" db="EMBL/GenBank/DDBJ databases">
        <title>The genome sequence of type strain Sediminicola luteus GDMCC 1.2596T.</title>
        <authorList>
            <person name="Liu Y."/>
        </authorList>
    </citation>
    <scope>NUCLEOTIDE SEQUENCE [LARGE SCALE GENOMIC DNA]</scope>
    <source>
        <strain evidence="3 4">GDMCC 1.2596</strain>
    </source>
</reference>
<evidence type="ECO:0000313" key="4">
    <source>
        <dbReference type="Proteomes" id="UP001549773"/>
    </source>
</evidence>
<dbReference type="Proteomes" id="UP001549773">
    <property type="component" value="Unassembled WGS sequence"/>
</dbReference>
<name>A0ABV2TWQ1_9FLAO</name>
<feature type="transmembrane region" description="Helical" evidence="1">
    <location>
        <begin position="32"/>
        <end position="51"/>
    </location>
</feature>
<dbReference type="GO" id="GO:0016787">
    <property type="term" value="F:hydrolase activity"/>
    <property type="evidence" value="ECO:0007669"/>
    <property type="project" value="UniProtKB-KW"/>
</dbReference>
<feature type="transmembrane region" description="Helical" evidence="1">
    <location>
        <begin position="71"/>
        <end position="91"/>
    </location>
</feature>
<proteinExistence type="predicted"/>
<dbReference type="Pfam" id="PF02517">
    <property type="entry name" value="Rce1-like"/>
    <property type="match status" value="1"/>
</dbReference>
<dbReference type="EC" id="3.4.-.-" evidence="3"/>
<feature type="transmembrane region" description="Helical" evidence="1">
    <location>
        <begin position="161"/>
        <end position="180"/>
    </location>
</feature>
<evidence type="ECO:0000256" key="1">
    <source>
        <dbReference type="SAM" id="Phobius"/>
    </source>
</evidence>
<keyword evidence="1" id="KW-0472">Membrane</keyword>
<gene>
    <name evidence="3" type="ORF">ABXZ32_07750</name>
</gene>
<sequence>MLYNVWKYIKNPVYREYHNAPSAYKKTIFLSLLKWNLIIGLSIVLFNYALSNILGFNMGEHSTEKLFSQNSIWIIFLTVSIMAPIVEEVLFRGPLVYFRNSPYFKYAFYTSVLLFGIVHIFNFEGDAQLYYYTPLLIAPQLITGIFLGYIRVKLRLKWSILFHATFNTVLIGPVMLLKILNIPME</sequence>
<dbReference type="PANTHER" id="PTHR36435">
    <property type="entry name" value="SLR1288 PROTEIN"/>
    <property type="match status" value="1"/>
</dbReference>
<organism evidence="3 4">
    <name type="scientific">Sediminicola luteus</name>
    <dbReference type="NCBI Taxonomy" id="319238"/>
    <lineage>
        <taxon>Bacteria</taxon>
        <taxon>Pseudomonadati</taxon>
        <taxon>Bacteroidota</taxon>
        <taxon>Flavobacteriia</taxon>
        <taxon>Flavobacteriales</taxon>
        <taxon>Flavobacteriaceae</taxon>
        <taxon>Sediminicola</taxon>
    </lineage>
</organism>
<comment type="caution">
    <text evidence="3">The sequence shown here is derived from an EMBL/GenBank/DDBJ whole genome shotgun (WGS) entry which is preliminary data.</text>
</comment>
<accession>A0ABV2TWQ1</accession>
<protein>
    <submittedName>
        <fullName evidence="3">CPBP family intramembrane glutamic endopeptidase</fullName>
        <ecNumber evidence="3">3.4.-.-</ecNumber>
    </submittedName>
</protein>
<feature type="transmembrane region" description="Helical" evidence="1">
    <location>
        <begin position="129"/>
        <end position="149"/>
    </location>
</feature>
<dbReference type="InterPro" id="IPR052710">
    <property type="entry name" value="CAAX_protease"/>
</dbReference>
<keyword evidence="4" id="KW-1185">Reference proteome</keyword>
<feature type="transmembrane region" description="Helical" evidence="1">
    <location>
        <begin position="103"/>
        <end position="123"/>
    </location>
</feature>
<evidence type="ECO:0000259" key="2">
    <source>
        <dbReference type="Pfam" id="PF02517"/>
    </source>
</evidence>
<dbReference type="InterPro" id="IPR003675">
    <property type="entry name" value="Rce1/LyrA-like_dom"/>
</dbReference>
<keyword evidence="3" id="KW-0378">Hydrolase</keyword>
<evidence type="ECO:0000313" key="3">
    <source>
        <dbReference type="EMBL" id="MET7029285.1"/>
    </source>
</evidence>
<feature type="domain" description="CAAX prenyl protease 2/Lysostaphin resistance protein A-like" evidence="2">
    <location>
        <begin position="71"/>
        <end position="169"/>
    </location>
</feature>
<keyword evidence="1" id="KW-1133">Transmembrane helix</keyword>